<keyword evidence="4" id="KW-0521">NADP</keyword>
<evidence type="ECO:0000313" key="6">
    <source>
        <dbReference type="EMBL" id="KAF9505093.1"/>
    </source>
</evidence>
<dbReference type="InterPro" id="IPR055275">
    <property type="entry name" value="Ferredox_Rdtase"/>
</dbReference>
<evidence type="ECO:0000256" key="5">
    <source>
        <dbReference type="ARBA" id="ARBA00023002"/>
    </source>
</evidence>
<dbReference type="SUPFAM" id="SSF51905">
    <property type="entry name" value="FAD/NAD(P)-binding domain"/>
    <property type="match status" value="1"/>
</dbReference>
<organism evidence="6 7">
    <name type="scientific">Hydnum rufescens UP504</name>
    <dbReference type="NCBI Taxonomy" id="1448309"/>
    <lineage>
        <taxon>Eukaryota</taxon>
        <taxon>Fungi</taxon>
        <taxon>Dikarya</taxon>
        <taxon>Basidiomycota</taxon>
        <taxon>Agaricomycotina</taxon>
        <taxon>Agaricomycetes</taxon>
        <taxon>Cantharellales</taxon>
        <taxon>Hydnaceae</taxon>
        <taxon>Hydnum</taxon>
    </lineage>
</organism>
<comment type="caution">
    <text evidence="6">The sequence shown here is derived from an EMBL/GenBank/DDBJ whole genome shotgun (WGS) entry which is preliminary data.</text>
</comment>
<proteinExistence type="predicted"/>
<evidence type="ECO:0000256" key="3">
    <source>
        <dbReference type="ARBA" id="ARBA00022827"/>
    </source>
</evidence>
<sequence length="434" mass="48290">MSLRLAIVGAGPSAFYCAHRVLSRVPAAVVHLYDRLWAPHGLVRYGVAPDHPEVKNCTHKFDETAQNPQFKFFGNVSLSERVPLANSLSIPLSSLFPHYTHLILAHGAGQSVQLTNLDPLHIHPTPTIHHYAYDFNWSWKCLSDVARLLLSDPDKLSPLDIPLHVIDQLKSSSIWHIDIVSRRGPLQLRELLNLPGASMDSIPPTLFPDLSSPGLSRQQSRILALLAKGSKNPPRSTPKTFSIRFLRSPRSSSSLDRTITYDLNTLDAHDRAQTTGESEMQRTDLIVTSLGYRSDHGWYDPSLGRSVRRIGALVKNVYTSGWAANGARGVLASTMYDAYSVADTLVADYVSGEAGAGGATAAGNPGTISVRLRRTGVPSFLREVSIQQGKRIVQYEQWKMIDEEETRRGQRIGKERERMRWEEVQEFLAQKSVQ</sequence>
<dbReference type="OrthoDB" id="333024at2759"/>
<dbReference type="PANTHER" id="PTHR48467:SF1">
    <property type="entry name" value="GLUTAMATE SYNTHASE 1 [NADH], CHLOROPLASTIC-LIKE"/>
    <property type="match status" value="1"/>
</dbReference>
<dbReference type="Gene3D" id="3.40.50.720">
    <property type="entry name" value="NAD(P)-binding Rossmann-like Domain"/>
    <property type="match status" value="1"/>
</dbReference>
<evidence type="ECO:0000256" key="1">
    <source>
        <dbReference type="ARBA" id="ARBA00001974"/>
    </source>
</evidence>
<reference evidence="6" key="1">
    <citation type="journal article" date="2020" name="Nat. Commun.">
        <title>Large-scale genome sequencing of mycorrhizal fungi provides insights into the early evolution of symbiotic traits.</title>
        <authorList>
            <person name="Miyauchi S."/>
            <person name="Kiss E."/>
            <person name="Kuo A."/>
            <person name="Drula E."/>
            <person name="Kohler A."/>
            <person name="Sanchez-Garcia M."/>
            <person name="Morin E."/>
            <person name="Andreopoulos B."/>
            <person name="Barry K.W."/>
            <person name="Bonito G."/>
            <person name="Buee M."/>
            <person name="Carver A."/>
            <person name="Chen C."/>
            <person name="Cichocki N."/>
            <person name="Clum A."/>
            <person name="Culley D."/>
            <person name="Crous P.W."/>
            <person name="Fauchery L."/>
            <person name="Girlanda M."/>
            <person name="Hayes R.D."/>
            <person name="Keri Z."/>
            <person name="LaButti K."/>
            <person name="Lipzen A."/>
            <person name="Lombard V."/>
            <person name="Magnuson J."/>
            <person name="Maillard F."/>
            <person name="Murat C."/>
            <person name="Nolan M."/>
            <person name="Ohm R.A."/>
            <person name="Pangilinan J."/>
            <person name="Pereira M.F."/>
            <person name="Perotto S."/>
            <person name="Peter M."/>
            <person name="Pfister S."/>
            <person name="Riley R."/>
            <person name="Sitrit Y."/>
            <person name="Stielow J.B."/>
            <person name="Szollosi G."/>
            <person name="Zifcakova L."/>
            <person name="Stursova M."/>
            <person name="Spatafora J.W."/>
            <person name="Tedersoo L."/>
            <person name="Vaario L.M."/>
            <person name="Yamada A."/>
            <person name="Yan M."/>
            <person name="Wang P."/>
            <person name="Xu J."/>
            <person name="Bruns T."/>
            <person name="Baldrian P."/>
            <person name="Vilgalys R."/>
            <person name="Dunand C."/>
            <person name="Henrissat B."/>
            <person name="Grigoriev I.V."/>
            <person name="Hibbett D."/>
            <person name="Nagy L.G."/>
            <person name="Martin F.M."/>
        </authorList>
    </citation>
    <scope>NUCLEOTIDE SEQUENCE</scope>
    <source>
        <strain evidence="6">UP504</strain>
    </source>
</reference>
<dbReference type="AlphaFoldDB" id="A0A9P6AG52"/>
<name>A0A9P6AG52_9AGAM</name>
<dbReference type="Proteomes" id="UP000886523">
    <property type="component" value="Unassembled WGS sequence"/>
</dbReference>
<keyword evidence="7" id="KW-1185">Reference proteome</keyword>
<dbReference type="InterPro" id="IPR036188">
    <property type="entry name" value="FAD/NAD-bd_sf"/>
</dbReference>
<dbReference type="EMBL" id="MU129175">
    <property type="protein sequence ID" value="KAF9505093.1"/>
    <property type="molecule type" value="Genomic_DNA"/>
</dbReference>
<evidence type="ECO:0000256" key="4">
    <source>
        <dbReference type="ARBA" id="ARBA00022857"/>
    </source>
</evidence>
<dbReference type="Gene3D" id="3.50.50.60">
    <property type="entry name" value="FAD/NAD(P)-binding domain"/>
    <property type="match status" value="1"/>
</dbReference>
<dbReference type="GO" id="GO:0016491">
    <property type="term" value="F:oxidoreductase activity"/>
    <property type="evidence" value="ECO:0007669"/>
    <property type="project" value="UniProtKB-KW"/>
</dbReference>
<protein>
    <recommendedName>
        <fullName evidence="8">NADPH:adrenodoxin oxidoreductase, mitochondrial</fullName>
    </recommendedName>
</protein>
<keyword evidence="2" id="KW-0285">Flavoprotein</keyword>
<dbReference type="PANTHER" id="PTHR48467">
    <property type="entry name" value="GLUTAMATE SYNTHASE 1 [NADH], CHLOROPLASTIC-LIKE"/>
    <property type="match status" value="1"/>
</dbReference>
<evidence type="ECO:0000256" key="2">
    <source>
        <dbReference type="ARBA" id="ARBA00022630"/>
    </source>
</evidence>
<comment type="cofactor">
    <cofactor evidence="1">
        <name>FAD</name>
        <dbReference type="ChEBI" id="CHEBI:57692"/>
    </cofactor>
</comment>
<dbReference type="SUPFAM" id="SSF51971">
    <property type="entry name" value="Nucleotide-binding domain"/>
    <property type="match status" value="1"/>
</dbReference>
<accession>A0A9P6AG52</accession>
<evidence type="ECO:0000313" key="7">
    <source>
        <dbReference type="Proteomes" id="UP000886523"/>
    </source>
</evidence>
<keyword evidence="5" id="KW-0560">Oxidoreductase</keyword>
<keyword evidence="3" id="KW-0274">FAD</keyword>
<gene>
    <name evidence="6" type="ORF">BS47DRAFT_1436437</name>
</gene>
<evidence type="ECO:0008006" key="8">
    <source>
        <dbReference type="Google" id="ProtNLM"/>
    </source>
</evidence>